<gene>
    <name evidence="5" type="ORF">ACJEBI_15825</name>
</gene>
<keyword evidence="6" id="KW-1185">Reference proteome</keyword>
<dbReference type="InterPro" id="IPR018356">
    <property type="entry name" value="Tscrpt_reg_HTH_DeoR_CS"/>
</dbReference>
<dbReference type="Pfam" id="PF08220">
    <property type="entry name" value="HTH_DeoR"/>
    <property type="match status" value="1"/>
</dbReference>
<dbReference type="SUPFAM" id="SSF46785">
    <property type="entry name" value="Winged helix' DNA-binding domain"/>
    <property type="match status" value="1"/>
</dbReference>
<dbReference type="InterPro" id="IPR037171">
    <property type="entry name" value="NagB/RpiA_transferase-like"/>
</dbReference>
<dbReference type="EMBL" id="JBJHQH010000011">
    <property type="protein sequence ID" value="MFK9092943.1"/>
    <property type="molecule type" value="Genomic_DNA"/>
</dbReference>
<dbReference type="InterPro" id="IPR001034">
    <property type="entry name" value="DeoR_HTH"/>
</dbReference>
<dbReference type="GO" id="GO:0003677">
    <property type="term" value="F:DNA binding"/>
    <property type="evidence" value="ECO:0007669"/>
    <property type="project" value="UniProtKB-KW"/>
</dbReference>
<dbReference type="InterPro" id="IPR014036">
    <property type="entry name" value="DeoR-like_C"/>
</dbReference>
<evidence type="ECO:0000256" key="1">
    <source>
        <dbReference type="ARBA" id="ARBA00023015"/>
    </source>
</evidence>
<dbReference type="SMART" id="SM01134">
    <property type="entry name" value="DeoRC"/>
    <property type="match status" value="1"/>
</dbReference>
<dbReference type="PROSITE" id="PS00894">
    <property type="entry name" value="HTH_DEOR_1"/>
    <property type="match status" value="1"/>
</dbReference>
<dbReference type="InterPro" id="IPR036390">
    <property type="entry name" value="WH_DNA-bd_sf"/>
</dbReference>
<dbReference type="PRINTS" id="PR00037">
    <property type="entry name" value="HTHLACR"/>
</dbReference>
<dbReference type="PANTHER" id="PTHR30363:SF56">
    <property type="entry name" value="TRANSCRIPTIONAL REGULATOR, DEOR FAMILY"/>
    <property type="match status" value="1"/>
</dbReference>
<comment type="caution">
    <text evidence="5">The sequence shown here is derived from an EMBL/GenBank/DDBJ whole genome shotgun (WGS) entry which is preliminary data.</text>
</comment>
<evidence type="ECO:0000256" key="2">
    <source>
        <dbReference type="ARBA" id="ARBA00023125"/>
    </source>
</evidence>
<feature type="domain" description="HTH deoR-type" evidence="4">
    <location>
        <begin position="3"/>
        <end position="58"/>
    </location>
</feature>
<dbReference type="Pfam" id="PF00455">
    <property type="entry name" value="DeoRC"/>
    <property type="match status" value="1"/>
</dbReference>
<keyword evidence="2 5" id="KW-0238">DNA-binding</keyword>
<dbReference type="InterPro" id="IPR050313">
    <property type="entry name" value="Carb_Metab_HTH_regulators"/>
</dbReference>
<dbReference type="PROSITE" id="PS51000">
    <property type="entry name" value="HTH_DEOR_2"/>
    <property type="match status" value="1"/>
</dbReference>
<accession>A0ABW8RHF6</accession>
<organism evidence="5 6">
    <name type="scientific">Bacillus salipaludis</name>
    <dbReference type="NCBI Taxonomy" id="2547811"/>
    <lineage>
        <taxon>Bacteria</taxon>
        <taxon>Bacillati</taxon>
        <taxon>Bacillota</taxon>
        <taxon>Bacilli</taxon>
        <taxon>Bacillales</taxon>
        <taxon>Bacillaceae</taxon>
        <taxon>Bacillus</taxon>
    </lineage>
</organism>
<dbReference type="SMART" id="SM00420">
    <property type="entry name" value="HTH_DEOR"/>
    <property type="match status" value="1"/>
</dbReference>
<evidence type="ECO:0000313" key="5">
    <source>
        <dbReference type="EMBL" id="MFK9092943.1"/>
    </source>
</evidence>
<dbReference type="Proteomes" id="UP001623041">
    <property type="component" value="Unassembled WGS sequence"/>
</dbReference>
<dbReference type="PANTHER" id="PTHR30363">
    <property type="entry name" value="HTH-TYPE TRANSCRIPTIONAL REGULATOR SRLR-RELATED"/>
    <property type="match status" value="1"/>
</dbReference>
<keyword evidence="1" id="KW-0805">Transcription regulation</keyword>
<dbReference type="Gene3D" id="1.10.10.10">
    <property type="entry name" value="Winged helix-like DNA-binding domain superfamily/Winged helix DNA-binding domain"/>
    <property type="match status" value="1"/>
</dbReference>
<proteinExistence type="predicted"/>
<evidence type="ECO:0000313" key="6">
    <source>
        <dbReference type="Proteomes" id="UP001623041"/>
    </source>
</evidence>
<sequence length="250" mass="28050">MLTLERHRIILQLLKDKNIVKIQEIMELTNSSESTIRRDLSQLEEQKFLKRIHGGAQRLQGKLQEPSMIEKSSKNLQEKRLIAKYAASLVETGDCIYLDAGSTVIEMIEYLPIKDIVVVTNGLMHVTPLLNKGISTYIIGGLTKPKTNAIIGRGALASLDIYRFDKCFIGVNGIHPQFGFTTPDQEEAMVKQKAISLAREAYVLADNTKFTEISFAKIAEIHEAAVITNELEDETKKQYVNRTSIKVVTS</sequence>
<dbReference type="Gene3D" id="3.40.50.1360">
    <property type="match status" value="1"/>
</dbReference>
<evidence type="ECO:0000259" key="4">
    <source>
        <dbReference type="PROSITE" id="PS51000"/>
    </source>
</evidence>
<dbReference type="InterPro" id="IPR036388">
    <property type="entry name" value="WH-like_DNA-bd_sf"/>
</dbReference>
<reference evidence="5 6" key="1">
    <citation type="submission" date="2024-11" db="EMBL/GenBank/DDBJ databases">
        <authorList>
            <person name="Lucas J.A."/>
        </authorList>
    </citation>
    <scope>NUCLEOTIDE SEQUENCE [LARGE SCALE GENOMIC DNA]</scope>
    <source>
        <strain evidence="5 6">Z 5.4</strain>
    </source>
</reference>
<evidence type="ECO:0000256" key="3">
    <source>
        <dbReference type="ARBA" id="ARBA00023163"/>
    </source>
</evidence>
<dbReference type="SUPFAM" id="SSF100950">
    <property type="entry name" value="NagB/RpiA/CoA transferase-like"/>
    <property type="match status" value="1"/>
</dbReference>
<keyword evidence="3" id="KW-0804">Transcription</keyword>
<name>A0ABW8RHF6_9BACI</name>
<dbReference type="RefSeq" id="WP_406581501.1">
    <property type="nucleotide sequence ID" value="NZ_JBJHQH010000011.1"/>
</dbReference>
<protein>
    <submittedName>
        <fullName evidence="5">DeoR/GlpR family DNA-binding transcription regulator</fullName>
    </submittedName>
</protein>